<proteinExistence type="inferred from homology"/>
<dbReference type="PANTHER" id="PTHR37525">
    <property type="entry name" value="UPF0175 PROTEIN SSL1255"/>
    <property type="match status" value="1"/>
</dbReference>
<evidence type="ECO:0000256" key="1">
    <source>
        <dbReference type="ARBA" id="ARBA00005651"/>
    </source>
</evidence>
<dbReference type="AlphaFoldDB" id="A0A7C3VGU1"/>
<comment type="similarity">
    <text evidence="1">Belongs to the UPF0175 family.</text>
</comment>
<dbReference type="PANTHER" id="PTHR37525:SF1">
    <property type="entry name" value="UPF0175 PROTEIN SSL1255"/>
    <property type="match status" value="1"/>
</dbReference>
<dbReference type="EMBL" id="DSPX01000102">
    <property type="protein sequence ID" value="HGG01072.1"/>
    <property type="molecule type" value="Genomic_DNA"/>
</dbReference>
<dbReference type="Pfam" id="PF03683">
    <property type="entry name" value="UPF0175"/>
    <property type="match status" value="1"/>
</dbReference>
<comment type="caution">
    <text evidence="2">The sequence shown here is derived from an EMBL/GenBank/DDBJ whole genome shotgun (WGS) entry which is preliminary data.</text>
</comment>
<organism evidence="2">
    <name type="scientific">Planktothricoides sp. SpSt-374</name>
    <dbReference type="NCBI Taxonomy" id="2282167"/>
    <lineage>
        <taxon>Bacteria</taxon>
        <taxon>Bacillati</taxon>
        <taxon>Cyanobacteriota</taxon>
        <taxon>Cyanophyceae</taxon>
        <taxon>Oscillatoriophycideae</taxon>
        <taxon>Oscillatoriales</taxon>
        <taxon>Oscillatoriaceae</taxon>
        <taxon>Planktothricoides</taxon>
    </lineage>
</organism>
<accession>A0A7C3VGU1</accession>
<dbReference type="InterPro" id="IPR005368">
    <property type="entry name" value="UPF0175"/>
</dbReference>
<reference evidence="2" key="1">
    <citation type="journal article" date="2020" name="mSystems">
        <title>Genome- and Community-Level Interaction Insights into Carbon Utilization and Element Cycling Functions of Hydrothermarchaeota in Hydrothermal Sediment.</title>
        <authorList>
            <person name="Zhou Z."/>
            <person name="Liu Y."/>
            <person name="Xu W."/>
            <person name="Pan J."/>
            <person name="Luo Z.H."/>
            <person name="Li M."/>
        </authorList>
    </citation>
    <scope>NUCLEOTIDE SEQUENCE [LARGE SCALE GENOMIC DNA]</scope>
    <source>
        <strain evidence="2">SpSt-374</strain>
    </source>
</reference>
<dbReference type="InterPro" id="IPR052264">
    <property type="entry name" value="UPF0175_domain"/>
</dbReference>
<sequence length="81" mass="9245">MSIVISEDIVRASGLSEQELIIELVLLLFQQEKISLGKAAELLNISQVRFQQILSERGINIHYDVEELQEDIQHLTAKGWL</sequence>
<gene>
    <name evidence="2" type="ORF">ENR15_10590</name>
</gene>
<name>A0A7C3VGU1_9CYAN</name>
<evidence type="ECO:0000313" key="2">
    <source>
        <dbReference type="EMBL" id="HGG01072.1"/>
    </source>
</evidence>
<protein>
    <submittedName>
        <fullName evidence="2">UPF0175 family protein</fullName>
    </submittedName>
</protein>